<feature type="domain" description="TauD/TfdA-like" evidence="3">
    <location>
        <begin position="19"/>
        <end position="308"/>
    </location>
</feature>
<name>A0AAD9D5H1_9STRA</name>
<keyword evidence="1 4" id="KW-0560">Oxidoreductase</keyword>
<comment type="caution">
    <text evidence="4">The sequence shown here is derived from an EMBL/GenBank/DDBJ whole genome shotgun (WGS) entry which is preliminary data.</text>
</comment>
<dbReference type="AlphaFoldDB" id="A0AAD9D5H1"/>
<dbReference type="InterPro" id="IPR042098">
    <property type="entry name" value="TauD-like_sf"/>
</dbReference>
<dbReference type="EMBL" id="JATAAI010000037">
    <property type="protein sequence ID" value="KAK1734801.1"/>
    <property type="molecule type" value="Genomic_DNA"/>
</dbReference>
<evidence type="ECO:0000313" key="4">
    <source>
        <dbReference type="EMBL" id="KAK1734801.1"/>
    </source>
</evidence>
<dbReference type="Gene3D" id="3.20.20.100">
    <property type="entry name" value="NADP-dependent oxidoreductase domain"/>
    <property type="match status" value="1"/>
</dbReference>
<proteinExistence type="predicted"/>
<dbReference type="InterPro" id="IPR018170">
    <property type="entry name" value="Aldo/ket_reductase_CS"/>
</dbReference>
<organism evidence="4 5">
    <name type="scientific">Skeletonema marinoi</name>
    <dbReference type="NCBI Taxonomy" id="267567"/>
    <lineage>
        <taxon>Eukaryota</taxon>
        <taxon>Sar</taxon>
        <taxon>Stramenopiles</taxon>
        <taxon>Ochrophyta</taxon>
        <taxon>Bacillariophyta</taxon>
        <taxon>Coscinodiscophyceae</taxon>
        <taxon>Thalassiosirophycidae</taxon>
        <taxon>Thalassiosirales</taxon>
        <taxon>Skeletonemataceae</taxon>
        <taxon>Skeletonema</taxon>
        <taxon>Skeletonema marinoi-dohrnii complex</taxon>
    </lineage>
</organism>
<gene>
    <name evidence="4" type="ORF">QTG54_014674</name>
</gene>
<evidence type="ECO:0000259" key="2">
    <source>
        <dbReference type="Pfam" id="PF00248"/>
    </source>
</evidence>
<dbReference type="InterPro" id="IPR036812">
    <property type="entry name" value="NAD(P)_OxRdtase_dom_sf"/>
</dbReference>
<feature type="domain" description="NADP-dependent oxidoreductase" evidence="2">
    <location>
        <begin position="353"/>
        <end position="622"/>
    </location>
</feature>
<sequence>MRITRIFEDIQGHESQSGLSQDTFVELLARHKALLLRSDEDQDPWSVDDFAQTIEGLQLARYEYVGGAAPRRLIPVKASVEVFTANEAPPDQLIPFHHELAQVADPPQYIFFFCDLPSDTGGETALIDSTLVYRFVADNYPEFMEKLKAHGARYKRTLPAEDDKESPIGRSFYNAYQVDNKIDLERKLDKIAGLEYEWQPEGSLTVITEPIPAVRMIEQQHDHAIYQWTFHNSVIAAFLGWQDSRNDRMNAVCFGNNDPMDPKVLDEIAKFMDNNKVSYQWKRGDVFALNNRLVMHSRNAFTGPRRVFAAMFGDALPSNQVKRDGVGQIVKDFSALTVSDPTTFGMWRLTDPEETVYQAIRAGYRRFDSACDYGNEEATGRGIARAIAEGIVTREELYITTKLWNTYHDPVHVPMALNKSLKDLGLDYVDEFLIHFPISMEFVPFEDKYPPEWSNLDGEMVLVKNDINATWKAMEGLVYNSKTKHIGISNFNCQHIRQVISVARIRPTSLQIECHPHLSQAKLIRFAREAGIRVSSFSCLGGASYISLDMATANDLLFENAIILEICRIHKKTAAQVMLRWAIQRNTIPINKSSSGARMRENRKVFDFYLTKEEMKAIDSLNKNHRYNDPGHFCEDGMGTFCPIYE</sequence>
<dbReference type="Gene3D" id="3.60.130.10">
    <property type="entry name" value="Clavaminate synthase-like"/>
    <property type="match status" value="1"/>
</dbReference>
<dbReference type="PANTHER" id="PTHR11732">
    <property type="entry name" value="ALDO/KETO REDUCTASE"/>
    <property type="match status" value="1"/>
</dbReference>
<dbReference type="Proteomes" id="UP001224775">
    <property type="component" value="Unassembled WGS sequence"/>
</dbReference>
<dbReference type="InterPro" id="IPR020471">
    <property type="entry name" value="AKR"/>
</dbReference>
<dbReference type="SUPFAM" id="SSF51197">
    <property type="entry name" value="Clavaminate synthase-like"/>
    <property type="match status" value="1"/>
</dbReference>
<accession>A0AAD9D5H1</accession>
<dbReference type="Pfam" id="PF02668">
    <property type="entry name" value="TauD"/>
    <property type="match status" value="1"/>
</dbReference>
<evidence type="ECO:0000256" key="1">
    <source>
        <dbReference type="ARBA" id="ARBA00023002"/>
    </source>
</evidence>
<protein>
    <submittedName>
        <fullName evidence="4">Aldo-keto reductase family protein</fullName>
        <ecNumber evidence="4">1.1.1.-</ecNumber>
    </submittedName>
</protein>
<keyword evidence="5" id="KW-1185">Reference proteome</keyword>
<dbReference type="SUPFAM" id="SSF51430">
    <property type="entry name" value="NAD(P)-linked oxidoreductase"/>
    <property type="match status" value="1"/>
</dbReference>
<dbReference type="InterPro" id="IPR023210">
    <property type="entry name" value="NADP_OxRdtase_dom"/>
</dbReference>
<reference evidence="4" key="1">
    <citation type="submission" date="2023-06" db="EMBL/GenBank/DDBJ databases">
        <title>Survivors Of The Sea: Transcriptome response of Skeletonema marinoi to long-term dormancy.</title>
        <authorList>
            <person name="Pinder M.I.M."/>
            <person name="Kourtchenko O."/>
            <person name="Robertson E.K."/>
            <person name="Larsson T."/>
            <person name="Maumus F."/>
            <person name="Osuna-Cruz C.M."/>
            <person name="Vancaester E."/>
            <person name="Stenow R."/>
            <person name="Vandepoele K."/>
            <person name="Ploug H."/>
            <person name="Bruchert V."/>
            <person name="Godhe A."/>
            <person name="Topel M."/>
        </authorList>
    </citation>
    <scope>NUCLEOTIDE SEQUENCE</scope>
    <source>
        <strain evidence="4">R05AC</strain>
    </source>
</reference>
<dbReference type="GO" id="GO:0016491">
    <property type="term" value="F:oxidoreductase activity"/>
    <property type="evidence" value="ECO:0007669"/>
    <property type="project" value="UniProtKB-KW"/>
</dbReference>
<evidence type="ECO:0000313" key="5">
    <source>
        <dbReference type="Proteomes" id="UP001224775"/>
    </source>
</evidence>
<dbReference type="Pfam" id="PF00248">
    <property type="entry name" value="Aldo_ket_red"/>
    <property type="match status" value="1"/>
</dbReference>
<dbReference type="PROSITE" id="PS00062">
    <property type="entry name" value="ALDOKETO_REDUCTASE_2"/>
    <property type="match status" value="1"/>
</dbReference>
<dbReference type="InterPro" id="IPR003819">
    <property type="entry name" value="TauD/TfdA-like"/>
</dbReference>
<evidence type="ECO:0000259" key="3">
    <source>
        <dbReference type="Pfam" id="PF02668"/>
    </source>
</evidence>
<dbReference type="EC" id="1.1.1.-" evidence="4"/>
<dbReference type="PRINTS" id="PR00069">
    <property type="entry name" value="ALDKETRDTASE"/>
</dbReference>